<sequence>MSPAKKTKPLTKDEIFKQQEIADIYKRIYKELELLEIEGKELKNKVREIVDKVKTKNILEDIINKHQ</sequence>
<reference evidence="2 3" key="1">
    <citation type="journal article" date="2016" name="Nat. Commun.">
        <title>Thousands of microbial genomes shed light on interconnected biogeochemical processes in an aquifer system.</title>
        <authorList>
            <person name="Anantharaman K."/>
            <person name="Brown C.T."/>
            <person name="Hug L.A."/>
            <person name="Sharon I."/>
            <person name="Castelle C.J."/>
            <person name="Probst A.J."/>
            <person name="Thomas B.C."/>
            <person name="Singh A."/>
            <person name="Wilkins M.J."/>
            <person name="Karaoz U."/>
            <person name="Brodie E.L."/>
            <person name="Williams K.H."/>
            <person name="Hubbard S.S."/>
            <person name="Banfield J.F."/>
        </authorList>
    </citation>
    <scope>NUCLEOTIDE SEQUENCE [LARGE SCALE GENOMIC DNA]</scope>
</reference>
<keyword evidence="1" id="KW-0175">Coiled coil</keyword>
<gene>
    <name evidence="2" type="ORF">A2725_01320</name>
</gene>
<feature type="coiled-coil region" evidence="1">
    <location>
        <begin position="25"/>
        <end position="52"/>
    </location>
</feature>
<dbReference type="AlphaFoldDB" id="A0A1F6LJ63"/>
<proteinExistence type="predicted"/>
<comment type="caution">
    <text evidence="2">The sequence shown here is derived from an EMBL/GenBank/DDBJ whole genome shotgun (WGS) entry which is preliminary data.</text>
</comment>
<evidence type="ECO:0000313" key="2">
    <source>
        <dbReference type="EMBL" id="OGH59450.1"/>
    </source>
</evidence>
<evidence type="ECO:0000256" key="1">
    <source>
        <dbReference type="SAM" id="Coils"/>
    </source>
</evidence>
<name>A0A1F6LJ63_9BACT</name>
<organism evidence="2 3">
    <name type="scientific">Candidatus Magasanikbacteria bacterium RIFCSPHIGHO2_01_FULL_33_34</name>
    <dbReference type="NCBI Taxonomy" id="1798671"/>
    <lineage>
        <taxon>Bacteria</taxon>
        <taxon>Candidatus Magasanikiibacteriota</taxon>
    </lineage>
</organism>
<dbReference type="EMBL" id="MFPS01000007">
    <property type="protein sequence ID" value="OGH59450.1"/>
    <property type="molecule type" value="Genomic_DNA"/>
</dbReference>
<protein>
    <submittedName>
        <fullName evidence="2">Uncharacterized protein</fullName>
    </submittedName>
</protein>
<accession>A0A1F6LJ63</accession>
<evidence type="ECO:0000313" key="3">
    <source>
        <dbReference type="Proteomes" id="UP000177067"/>
    </source>
</evidence>
<dbReference type="Proteomes" id="UP000177067">
    <property type="component" value="Unassembled WGS sequence"/>
</dbReference>